<organism evidence="1 2">
    <name type="scientific">Croceivirga thetidis</name>
    <dbReference type="NCBI Taxonomy" id="2721623"/>
    <lineage>
        <taxon>Bacteria</taxon>
        <taxon>Pseudomonadati</taxon>
        <taxon>Bacteroidota</taxon>
        <taxon>Flavobacteriia</taxon>
        <taxon>Flavobacteriales</taxon>
        <taxon>Flavobacteriaceae</taxon>
        <taxon>Croceivirga</taxon>
    </lineage>
</organism>
<evidence type="ECO:0008006" key="3">
    <source>
        <dbReference type="Google" id="ProtNLM"/>
    </source>
</evidence>
<gene>
    <name evidence="1" type="ORF">HCU67_10075</name>
</gene>
<dbReference type="Proteomes" id="UP000718451">
    <property type="component" value="Unassembled WGS sequence"/>
</dbReference>
<evidence type="ECO:0000313" key="1">
    <source>
        <dbReference type="EMBL" id="NKI32289.1"/>
    </source>
</evidence>
<keyword evidence="2" id="KW-1185">Reference proteome</keyword>
<reference evidence="1 2" key="1">
    <citation type="submission" date="2020-04" db="EMBL/GenBank/DDBJ databases">
        <authorList>
            <person name="Yoon J."/>
        </authorList>
    </citation>
    <scope>NUCLEOTIDE SEQUENCE [LARGE SCALE GENOMIC DNA]</scope>
    <source>
        <strain evidence="1 2">DJ-13</strain>
    </source>
</reference>
<dbReference type="Pfam" id="PF16264">
    <property type="entry name" value="SatD"/>
    <property type="match status" value="1"/>
</dbReference>
<accession>A0ABX1GQU8</accession>
<proteinExistence type="predicted"/>
<dbReference type="EMBL" id="JAAWWL010000002">
    <property type="protein sequence ID" value="NKI32289.1"/>
    <property type="molecule type" value="Genomic_DNA"/>
</dbReference>
<name>A0ABX1GQU8_9FLAO</name>
<protein>
    <recommendedName>
        <fullName evidence="3">SatD family (SatD)</fullName>
    </recommendedName>
</protein>
<dbReference type="InterPro" id="IPR032580">
    <property type="entry name" value="SatD"/>
</dbReference>
<sequence>MEAKYHIIMADIISSSQIDKRKDFMKDFRKLIDQTNQNFKEKILSPLTITLGDEFQGVVADTITLIKMLFFMEEQIITKKYPFKLRYSAIYGEIDTEINTVIAHEMYGSGLTQAREALKTTKETGDNYFIDLNTPQDHQLELCLKLYQSIKSEWKTSEYDIIAAFLQYNDYKDLEKIGLYKTRSGAWKKRKSLRMEEYNIIKQLVFNIIGYA</sequence>
<comment type="caution">
    <text evidence="1">The sequence shown here is derived from an EMBL/GenBank/DDBJ whole genome shotgun (WGS) entry which is preliminary data.</text>
</comment>
<dbReference type="RefSeq" id="WP_168552501.1">
    <property type="nucleotide sequence ID" value="NZ_JAAWWL010000002.1"/>
</dbReference>
<evidence type="ECO:0000313" key="2">
    <source>
        <dbReference type="Proteomes" id="UP000718451"/>
    </source>
</evidence>